<dbReference type="GO" id="GO:0000070">
    <property type="term" value="P:mitotic sister chromatid segregation"/>
    <property type="evidence" value="ECO:0007669"/>
    <property type="project" value="InterPro"/>
</dbReference>
<dbReference type="Pfam" id="PF08641">
    <property type="entry name" value="Mis14"/>
    <property type="match status" value="1"/>
</dbReference>
<dbReference type="PANTHER" id="PTHR31749:SF3">
    <property type="entry name" value="KINETOCHORE-ASSOCIATED PROTEIN NSL1 HOMOLOG"/>
    <property type="match status" value="1"/>
</dbReference>
<dbReference type="PANTHER" id="PTHR31749">
    <property type="entry name" value="KINETOCHORE-ASSOCIATED PROTEIN NSL1 HOMOLOG"/>
    <property type="match status" value="1"/>
</dbReference>
<comment type="caution">
    <text evidence="1">The sequence shown here is derived from an EMBL/GenBank/DDBJ whole genome shotgun (WGS) entry which is preliminary data.</text>
</comment>
<dbReference type="RefSeq" id="XP_040727944.1">
    <property type="nucleotide sequence ID" value="XM_040871714.1"/>
</dbReference>
<dbReference type="STRING" id="56484.A0A1Y2FSY4"/>
<dbReference type="GO" id="GO:0000444">
    <property type="term" value="C:MIS12/MIND type complex"/>
    <property type="evidence" value="ECO:0007669"/>
    <property type="project" value="TreeGrafter"/>
</dbReference>
<keyword evidence="2" id="KW-1185">Reference proteome</keyword>
<protein>
    <submittedName>
        <fullName evidence="1">Uncharacterized protein</fullName>
    </submittedName>
</protein>
<proteinExistence type="predicted"/>
<dbReference type="GeneID" id="63788313"/>
<reference evidence="1 2" key="1">
    <citation type="submission" date="2016-07" db="EMBL/GenBank/DDBJ databases">
        <title>Pervasive Adenine N6-methylation of Active Genes in Fungi.</title>
        <authorList>
            <consortium name="DOE Joint Genome Institute"/>
            <person name="Mondo S.J."/>
            <person name="Dannebaum R.O."/>
            <person name="Kuo R.C."/>
            <person name="Labutti K."/>
            <person name="Haridas S."/>
            <person name="Kuo A."/>
            <person name="Salamov A."/>
            <person name="Ahrendt S.R."/>
            <person name="Lipzen A."/>
            <person name="Sullivan W."/>
            <person name="Andreopoulos W.B."/>
            <person name="Clum A."/>
            <person name="Lindquist E."/>
            <person name="Daum C."/>
            <person name="Ramamoorthy G.K."/>
            <person name="Gryganskyi A."/>
            <person name="Culley D."/>
            <person name="Magnuson J.K."/>
            <person name="James T.Y."/>
            <person name="O'Malley M.A."/>
            <person name="Stajich J.E."/>
            <person name="Spatafora J.W."/>
            <person name="Visel A."/>
            <person name="Grigoriev I.V."/>
        </authorList>
    </citation>
    <scope>NUCLEOTIDE SEQUENCE [LARGE SCALE GENOMIC DNA]</scope>
    <source>
        <strain evidence="1 2">12-1054</strain>
    </source>
</reference>
<evidence type="ECO:0000313" key="2">
    <source>
        <dbReference type="Proteomes" id="UP000193685"/>
    </source>
</evidence>
<sequence>MDRTASSIPKIALDASADLAYIRTQLQSALTARLQTHLPDALPEDAMRLAIERHITGFLQQTMTYTLKNVLINGLDPRPSDIAKGVQVDPEEFEQHDAGLHANVLKMHATLEEAMTRVATLRRQVPQEVQQAYQPTDPAAVLEACLSGSTDGQGDSVEASDQGGAVQVDIPRLAEVEETMTESCALLREIKGQVGAVHGKVQRANTALAFLSKQSGTS</sequence>
<name>A0A1Y2FSY4_PROLT</name>
<gene>
    <name evidence="1" type="ORF">BCR37DRAFT_396684</name>
</gene>
<organism evidence="1 2">
    <name type="scientific">Protomyces lactucae-debilis</name>
    <dbReference type="NCBI Taxonomy" id="2754530"/>
    <lineage>
        <taxon>Eukaryota</taxon>
        <taxon>Fungi</taxon>
        <taxon>Dikarya</taxon>
        <taxon>Ascomycota</taxon>
        <taxon>Taphrinomycotina</taxon>
        <taxon>Taphrinomycetes</taxon>
        <taxon>Taphrinales</taxon>
        <taxon>Protomycetaceae</taxon>
        <taxon>Protomyces</taxon>
    </lineage>
</organism>
<dbReference type="OrthoDB" id="2135762at2759"/>
<dbReference type="AlphaFoldDB" id="A0A1Y2FSY4"/>
<accession>A0A1Y2FSY4</accession>
<dbReference type="Proteomes" id="UP000193685">
    <property type="component" value="Unassembled WGS sequence"/>
</dbReference>
<dbReference type="InterPro" id="IPR013950">
    <property type="entry name" value="Mis14/Nsl1"/>
</dbReference>
<dbReference type="EMBL" id="MCFI01000002">
    <property type="protein sequence ID" value="ORY87088.1"/>
    <property type="molecule type" value="Genomic_DNA"/>
</dbReference>
<evidence type="ECO:0000313" key="1">
    <source>
        <dbReference type="EMBL" id="ORY87088.1"/>
    </source>
</evidence>